<gene>
    <name evidence="3" type="ORF">CCAM_LOCUS25575</name>
</gene>
<dbReference type="EMBL" id="OOIL02002606">
    <property type="protein sequence ID" value="VFQ83799.1"/>
    <property type="molecule type" value="Genomic_DNA"/>
</dbReference>
<dbReference type="PANTHER" id="PTHR31286">
    <property type="entry name" value="GLYCINE-RICH CELL WALL STRUCTURAL PROTEIN 1.8-LIKE"/>
    <property type="match status" value="1"/>
</dbReference>
<dbReference type="PANTHER" id="PTHR31286:SF179">
    <property type="entry name" value="RNASE H TYPE-1 DOMAIN-CONTAINING PROTEIN"/>
    <property type="match status" value="1"/>
</dbReference>
<proteinExistence type="predicted"/>
<dbReference type="Pfam" id="PF14111">
    <property type="entry name" value="DUF4283"/>
    <property type="match status" value="1"/>
</dbReference>
<name>A0A484M5F0_9ASTE</name>
<dbReference type="InterPro" id="IPR025558">
    <property type="entry name" value="DUF4283"/>
</dbReference>
<feature type="domain" description="DUF4283" evidence="2">
    <location>
        <begin position="70"/>
        <end position="151"/>
    </location>
</feature>
<accession>A0A484M5F0</accession>
<dbReference type="Proteomes" id="UP000595140">
    <property type="component" value="Unassembled WGS sequence"/>
</dbReference>
<protein>
    <recommendedName>
        <fullName evidence="2">DUF4283 domain-containing protein</fullName>
    </recommendedName>
</protein>
<dbReference type="InterPro" id="IPR040256">
    <property type="entry name" value="At4g02000-like"/>
</dbReference>
<organism evidence="3 4">
    <name type="scientific">Cuscuta campestris</name>
    <dbReference type="NCBI Taxonomy" id="132261"/>
    <lineage>
        <taxon>Eukaryota</taxon>
        <taxon>Viridiplantae</taxon>
        <taxon>Streptophyta</taxon>
        <taxon>Embryophyta</taxon>
        <taxon>Tracheophyta</taxon>
        <taxon>Spermatophyta</taxon>
        <taxon>Magnoliopsida</taxon>
        <taxon>eudicotyledons</taxon>
        <taxon>Gunneridae</taxon>
        <taxon>Pentapetalae</taxon>
        <taxon>asterids</taxon>
        <taxon>lamiids</taxon>
        <taxon>Solanales</taxon>
        <taxon>Convolvulaceae</taxon>
        <taxon>Cuscuteae</taxon>
        <taxon>Cuscuta</taxon>
        <taxon>Cuscuta subgen. Grammica</taxon>
        <taxon>Cuscuta sect. Cleistogrammica</taxon>
    </lineage>
</organism>
<feature type="region of interest" description="Disordered" evidence="1">
    <location>
        <begin position="257"/>
        <end position="382"/>
    </location>
</feature>
<feature type="compositionally biased region" description="Pro residues" evidence="1">
    <location>
        <begin position="294"/>
        <end position="304"/>
    </location>
</feature>
<evidence type="ECO:0000256" key="1">
    <source>
        <dbReference type="SAM" id="MobiDB-lite"/>
    </source>
</evidence>
<dbReference type="OrthoDB" id="1751950at2759"/>
<evidence type="ECO:0000313" key="3">
    <source>
        <dbReference type="EMBL" id="VFQ83799.1"/>
    </source>
</evidence>
<feature type="compositionally biased region" description="Polar residues" evidence="1">
    <location>
        <begin position="341"/>
        <end position="375"/>
    </location>
</feature>
<dbReference type="AlphaFoldDB" id="A0A484M5F0"/>
<reference evidence="3 4" key="1">
    <citation type="submission" date="2018-04" db="EMBL/GenBank/DDBJ databases">
        <authorList>
            <person name="Vogel A."/>
        </authorList>
    </citation>
    <scope>NUCLEOTIDE SEQUENCE [LARGE SCALE GENOMIC DNA]</scope>
</reference>
<feature type="compositionally biased region" description="Low complexity" evidence="1">
    <location>
        <begin position="317"/>
        <end position="332"/>
    </location>
</feature>
<feature type="compositionally biased region" description="Low complexity" evidence="1">
    <location>
        <begin position="266"/>
        <end position="278"/>
    </location>
</feature>
<evidence type="ECO:0000313" key="4">
    <source>
        <dbReference type="Proteomes" id="UP000595140"/>
    </source>
</evidence>
<keyword evidence="4" id="KW-1185">Reference proteome</keyword>
<evidence type="ECO:0000259" key="2">
    <source>
        <dbReference type="Pfam" id="PF14111"/>
    </source>
</evidence>
<sequence length="382" mass="41669">MSTALGAAAIGSSSTATATTPPSSSVTTPATKSFKEAVCPSSPQIHTKQIEKFKGLPCISFSNEEVLSLASRFKFALVGSFFGKRPPLEIIRKWLEKIGFVGFSVGLLHPAHVLINFSFEKDYQRLFLRKDWNVQGATMNITKWTTDFDPNKVTPIISVWISIANLPIHLHDHRALMAIANIFGKPIKLDSSTENFIRPSVARFCVEMNLSSLPQNSFYVKNGDTPLLLQAEFENLPDFCKICKGINRHSASCKHFSPPMAKIPLPNSNQTPSPSQQSHHSDTSSKQLQTNPSKPLPPKKPTVPTPSTKPQANRPVSTNNNNLTNTTSTPNSAALPVPTSHMPSSDNLSPIPVSTTHTLRSEPSNQTINHNQATPPTVPPLA</sequence>